<evidence type="ECO:0000256" key="1">
    <source>
        <dbReference type="SAM" id="MobiDB-lite"/>
    </source>
</evidence>
<dbReference type="AlphaFoldDB" id="A0A0F8XG02"/>
<evidence type="ECO:0000313" key="2">
    <source>
        <dbReference type="EMBL" id="KKK68092.1"/>
    </source>
</evidence>
<proteinExistence type="predicted"/>
<feature type="region of interest" description="Disordered" evidence="1">
    <location>
        <begin position="1"/>
        <end position="25"/>
    </location>
</feature>
<organism evidence="2">
    <name type="scientific">marine sediment metagenome</name>
    <dbReference type="NCBI Taxonomy" id="412755"/>
    <lineage>
        <taxon>unclassified sequences</taxon>
        <taxon>metagenomes</taxon>
        <taxon>ecological metagenomes</taxon>
    </lineage>
</organism>
<reference evidence="2" key="1">
    <citation type="journal article" date="2015" name="Nature">
        <title>Complex archaea that bridge the gap between prokaryotes and eukaryotes.</title>
        <authorList>
            <person name="Spang A."/>
            <person name="Saw J.H."/>
            <person name="Jorgensen S.L."/>
            <person name="Zaremba-Niedzwiedzka K."/>
            <person name="Martijn J."/>
            <person name="Lind A.E."/>
            <person name="van Eijk R."/>
            <person name="Schleper C."/>
            <person name="Guy L."/>
            <person name="Ettema T.J."/>
        </authorList>
    </citation>
    <scope>NUCLEOTIDE SEQUENCE</scope>
</reference>
<accession>A0A0F8XG02</accession>
<feature type="non-terminal residue" evidence="2">
    <location>
        <position position="34"/>
    </location>
</feature>
<comment type="caution">
    <text evidence="2">The sequence shown here is derived from an EMBL/GenBank/DDBJ whole genome shotgun (WGS) entry which is preliminary data.</text>
</comment>
<sequence length="34" mass="3534">MAFGDIVRQANSPSTSPLGIGGDASTIWHCDNNT</sequence>
<protein>
    <submittedName>
        <fullName evidence="2">Uncharacterized protein</fullName>
    </submittedName>
</protein>
<gene>
    <name evidence="2" type="ORF">LCGC14_2947550</name>
</gene>
<name>A0A0F8XG02_9ZZZZ</name>
<dbReference type="EMBL" id="LAZR01059296">
    <property type="protein sequence ID" value="KKK68092.1"/>
    <property type="molecule type" value="Genomic_DNA"/>
</dbReference>